<dbReference type="InterPro" id="IPR010239">
    <property type="entry name" value="CHP02001"/>
</dbReference>
<gene>
    <name evidence="2" type="ORF">AVENLUH5627_03518</name>
</gene>
<sequence length="259" mass="29094">MRNSHKLLVLISALPSSYTLASENSENINFKLSGNASLASEYRWRGQTQTKNDTAFQGNFLLNHSSGFYISAFASNVDFGDEAHLELDPFIGYSTSFNMGKKQPTLDVGMLRYNYVGKSDLNYNEYYIKVFLTNLLSENDNFIPSISYTNKYGGEAMSKNLGEDINNWYFNILYTTPFAQSNFGAIANLGYSKANKEIYGGKSENNFYDWKVGTTYNYKPMNLSAELAIIGTNIDTSGFTETNKKGVKNAAVFTLTKYF</sequence>
<dbReference type="EMBL" id="JRUE01000263">
    <property type="protein sequence ID" value="KXZ62344.1"/>
    <property type="molecule type" value="Genomic_DNA"/>
</dbReference>
<dbReference type="PATRIC" id="fig|52133.18.peg.3603"/>
<reference evidence="2 3" key="1">
    <citation type="journal article" date="2016" name="Sci. Rep.">
        <title>Genomic and phenotypic characterization of the species Acinetobacter venetianus.</title>
        <authorList>
            <person name="Fondi M."/>
            <person name="Maida I."/>
            <person name="Perrin E."/>
            <person name="Orlandini V."/>
            <person name="La Torre L."/>
            <person name="Bosi E."/>
            <person name="Negroni A."/>
            <person name="Zanaroli G."/>
            <person name="Fava F."/>
            <person name="Decorosi F."/>
            <person name="Giovannetti L."/>
            <person name="Viti C."/>
            <person name="Vaneechoutte M."/>
            <person name="Dijkshoorn L."/>
            <person name="Fani R."/>
        </authorList>
    </citation>
    <scope>NUCLEOTIDE SEQUENCE [LARGE SCALE GENOMIC DNA]</scope>
    <source>
        <strain evidence="2 3">LUH5627</strain>
    </source>
</reference>
<organism evidence="2 3">
    <name type="scientific">Acinetobacter venetianus</name>
    <dbReference type="NCBI Taxonomy" id="52133"/>
    <lineage>
        <taxon>Bacteria</taxon>
        <taxon>Pseudomonadati</taxon>
        <taxon>Pseudomonadota</taxon>
        <taxon>Gammaproteobacteria</taxon>
        <taxon>Moraxellales</taxon>
        <taxon>Moraxellaceae</taxon>
        <taxon>Acinetobacter</taxon>
    </lineage>
</organism>
<protein>
    <submittedName>
        <fullName evidence="2">Uncharacterized protein</fullName>
    </submittedName>
</protein>
<dbReference type="NCBIfam" id="TIGR02001">
    <property type="entry name" value="gcw_chp"/>
    <property type="match status" value="1"/>
</dbReference>
<dbReference type="AlphaFoldDB" id="A0A150HJ30"/>
<feature type="signal peptide" evidence="1">
    <location>
        <begin position="1"/>
        <end position="21"/>
    </location>
</feature>
<comment type="caution">
    <text evidence="2">The sequence shown here is derived from an EMBL/GenBank/DDBJ whole genome shotgun (WGS) entry which is preliminary data.</text>
</comment>
<dbReference type="RefSeq" id="WP_005089530.1">
    <property type="nucleotide sequence ID" value="NZ_JRUE01000263.1"/>
</dbReference>
<keyword evidence="1" id="KW-0732">Signal</keyword>
<dbReference type="Proteomes" id="UP000075680">
    <property type="component" value="Unassembled WGS sequence"/>
</dbReference>
<evidence type="ECO:0000313" key="2">
    <source>
        <dbReference type="EMBL" id="KXZ62344.1"/>
    </source>
</evidence>
<dbReference type="Pfam" id="PF09694">
    <property type="entry name" value="Gcw_chp"/>
    <property type="match status" value="1"/>
</dbReference>
<evidence type="ECO:0000256" key="1">
    <source>
        <dbReference type="SAM" id="SignalP"/>
    </source>
</evidence>
<name>A0A150HJ30_9GAMM</name>
<accession>A0A150HJ30</accession>
<evidence type="ECO:0000313" key="3">
    <source>
        <dbReference type="Proteomes" id="UP000075680"/>
    </source>
</evidence>
<feature type="chain" id="PRO_5007562678" evidence="1">
    <location>
        <begin position="22"/>
        <end position="259"/>
    </location>
</feature>
<proteinExistence type="predicted"/>